<keyword evidence="2" id="KW-1185">Reference proteome</keyword>
<reference evidence="1" key="1">
    <citation type="journal article" date="2014" name="Int. J. Syst. Evol. Microbiol.">
        <title>Complete genome sequence of Corynebacterium casei LMG S-19264T (=DSM 44701T), isolated from a smear-ripened cheese.</title>
        <authorList>
            <consortium name="US DOE Joint Genome Institute (JGI-PGF)"/>
            <person name="Walter F."/>
            <person name="Albersmeier A."/>
            <person name="Kalinowski J."/>
            <person name="Ruckert C."/>
        </authorList>
    </citation>
    <scope>NUCLEOTIDE SEQUENCE</scope>
    <source>
        <strain evidence="1">VKM Ac-1020</strain>
    </source>
</reference>
<protein>
    <recommendedName>
        <fullName evidence="3">HD domain-containing protein</fullName>
    </recommendedName>
</protein>
<evidence type="ECO:0000313" key="2">
    <source>
        <dbReference type="Proteomes" id="UP001142462"/>
    </source>
</evidence>
<evidence type="ECO:0008006" key="3">
    <source>
        <dbReference type="Google" id="ProtNLM"/>
    </source>
</evidence>
<sequence>MSGWIARRAERFARAAHADQVDLLGNPYVDHPARVAARAEGDHVLAAIGWLHDVLEKTDTSIEELRAEFPAHVVEAVDALSIRDDEPVEAYYGRVRANPLARAVKEHDLADNMRPERLAALDAATREVLFAKYERGQALLGLGAPAREEQPSTPLAS</sequence>
<reference evidence="1" key="2">
    <citation type="submission" date="2023-01" db="EMBL/GenBank/DDBJ databases">
        <authorList>
            <person name="Sun Q."/>
            <person name="Evtushenko L."/>
        </authorList>
    </citation>
    <scope>NUCLEOTIDE SEQUENCE</scope>
    <source>
        <strain evidence="1">VKM Ac-1020</strain>
    </source>
</reference>
<proteinExistence type="predicted"/>
<dbReference type="AlphaFoldDB" id="A0A9W6LXV6"/>
<gene>
    <name evidence="1" type="ORF">GCM10017576_27540</name>
</gene>
<dbReference type="Proteomes" id="UP001142462">
    <property type="component" value="Unassembled WGS sequence"/>
</dbReference>
<comment type="caution">
    <text evidence="1">The sequence shown here is derived from an EMBL/GenBank/DDBJ whole genome shotgun (WGS) entry which is preliminary data.</text>
</comment>
<dbReference type="EMBL" id="BSEJ01000015">
    <property type="protein sequence ID" value="GLJ62623.1"/>
    <property type="molecule type" value="Genomic_DNA"/>
</dbReference>
<dbReference type="RefSeq" id="WP_271174313.1">
    <property type="nucleotide sequence ID" value="NZ_BSEJ01000015.1"/>
</dbReference>
<evidence type="ECO:0000313" key="1">
    <source>
        <dbReference type="EMBL" id="GLJ62623.1"/>
    </source>
</evidence>
<organism evidence="1 2">
    <name type="scientific">Microbacterium barkeri</name>
    <dbReference type="NCBI Taxonomy" id="33917"/>
    <lineage>
        <taxon>Bacteria</taxon>
        <taxon>Bacillati</taxon>
        <taxon>Actinomycetota</taxon>
        <taxon>Actinomycetes</taxon>
        <taxon>Micrococcales</taxon>
        <taxon>Microbacteriaceae</taxon>
        <taxon>Microbacterium</taxon>
    </lineage>
</organism>
<dbReference type="SUPFAM" id="SSF109604">
    <property type="entry name" value="HD-domain/PDEase-like"/>
    <property type="match status" value="1"/>
</dbReference>
<name>A0A9W6LXV6_9MICO</name>
<accession>A0A9W6LXV6</accession>
<dbReference type="Pfam" id="PF13328">
    <property type="entry name" value="HD_4"/>
    <property type="match status" value="1"/>
</dbReference>
<dbReference type="Gene3D" id="1.10.3210.10">
    <property type="entry name" value="Hypothetical protein af1432"/>
    <property type="match status" value="1"/>
</dbReference>